<dbReference type="InterPro" id="IPR029039">
    <property type="entry name" value="Flavoprotein-like_sf"/>
</dbReference>
<dbReference type="InterPro" id="IPR023048">
    <property type="entry name" value="NADH:quinone_OxRdtase_FMN_depd"/>
</dbReference>
<comment type="cofactor">
    <cofactor evidence="6">
        <name>FMN</name>
        <dbReference type="ChEBI" id="CHEBI:58210"/>
    </cofactor>
    <text evidence="6">Binds 1 FMN per subunit.</text>
</comment>
<feature type="domain" description="Flavodoxin-like fold" evidence="7">
    <location>
        <begin position="3"/>
        <end position="171"/>
    </location>
</feature>
<dbReference type="InterPro" id="IPR050104">
    <property type="entry name" value="FMN-dep_NADH:Q_OxRdtase_AzoR1"/>
</dbReference>
<dbReference type="Gene3D" id="3.40.50.360">
    <property type="match status" value="1"/>
</dbReference>
<dbReference type="SUPFAM" id="SSF52218">
    <property type="entry name" value="Flavoproteins"/>
    <property type="match status" value="1"/>
</dbReference>
<evidence type="ECO:0000259" key="7">
    <source>
        <dbReference type="Pfam" id="PF02525"/>
    </source>
</evidence>
<keyword evidence="2 6" id="KW-0288">FMN</keyword>
<dbReference type="RefSeq" id="WP_344792492.1">
    <property type="nucleotide sequence ID" value="NZ_BAABBV010000002.1"/>
</dbReference>
<gene>
    <name evidence="6" type="primary">azoR</name>
    <name evidence="8" type="ORF">GCM10022286_27880</name>
</gene>
<dbReference type="Proteomes" id="UP001415169">
    <property type="component" value="Unassembled WGS sequence"/>
</dbReference>
<comment type="subunit">
    <text evidence="6">Homodimer.</text>
</comment>
<evidence type="ECO:0000313" key="8">
    <source>
        <dbReference type="EMBL" id="GAA4165151.1"/>
    </source>
</evidence>
<evidence type="ECO:0000256" key="5">
    <source>
        <dbReference type="ARBA" id="ARBA00048542"/>
    </source>
</evidence>
<reference evidence="8" key="2">
    <citation type="submission" date="2023-12" db="EMBL/GenBank/DDBJ databases">
        <authorList>
            <person name="Sun Q."/>
            <person name="Inoue M."/>
        </authorList>
    </citation>
    <scope>NUCLEOTIDE SEQUENCE</scope>
    <source>
        <strain evidence="8">JCM 17590</strain>
    </source>
</reference>
<evidence type="ECO:0000256" key="6">
    <source>
        <dbReference type="HAMAP-Rule" id="MF_01216"/>
    </source>
</evidence>
<keyword evidence="1 6" id="KW-0285">Flavoprotein</keyword>
<comment type="catalytic activity">
    <reaction evidence="5">
        <text>N,N-dimethyl-1,4-phenylenediamine + anthranilate + 2 NAD(+) = 2-(4-dimethylaminophenyl)diazenylbenzoate + 2 NADH + 2 H(+)</text>
        <dbReference type="Rhea" id="RHEA:55872"/>
        <dbReference type="ChEBI" id="CHEBI:15378"/>
        <dbReference type="ChEBI" id="CHEBI:15783"/>
        <dbReference type="ChEBI" id="CHEBI:16567"/>
        <dbReference type="ChEBI" id="CHEBI:57540"/>
        <dbReference type="ChEBI" id="CHEBI:57945"/>
        <dbReference type="ChEBI" id="CHEBI:71579"/>
        <dbReference type="EC" id="1.7.1.17"/>
    </reaction>
    <physiologicalReaction direction="right-to-left" evidence="5">
        <dbReference type="Rhea" id="RHEA:55874"/>
    </physiologicalReaction>
</comment>
<evidence type="ECO:0000256" key="1">
    <source>
        <dbReference type="ARBA" id="ARBA00022630"/>
    </source>
</evidence>
<evidence type="ECO:0000256" key="4">
    <source>
        <dbReference type="ARBA" id="ARBA00023027"/>
    </source>
</evidence>
<name>A0ABP7ZMW7_9MICO</name>
<proteinExistence type="inferred from homology"/>
<dbReference type="InterPro" id="IPR003680">
    <property type="entry name" value="Flavodoxin_fold"/>
</dbReference>
<reference evidence="8" key="1">
    <citation type="journal article" date="2014" name="Int. J. Syst. Evol. Microbiol.">
        <title>Complete genome of a new Firmicutes species belonging to the dominant human colonic microbiota ('Ruminococcus bicirculans') reveals two chromosomes and a selective capacity to utilize plant glucans.</title>
        <authorList>
            <consortium name="NISC Comparative Sequencing Program"/>
            <person name="Wegmann U."/>
            <person name="Louis P."/>
            <person name="Goesmann A."/>
            <person name="Henrissat B."/>
            <person name="Duncan S.H."/>
            <person name="Flint H.J."/>
        </authorList>
    </citation>
    <scope>NUCLEOTIDE SEQUENCE</scope>
    <source>
        <strain evidence="8">JCM 17590</strain>
    </source>
</reference>
<comment type="function">
    <text evidence="6">Also exhibits azoreductase activity. Catalyzes the reductive cleavage of the azo bond in aromatic azo compounds to the corresponding amines.</text>
</comment>
<keyword evidence="3 6" id="KW-0560">Oxidoreductase</keyword>
<feature type="binding site" evidence="6">
    <location>
        <begin position="16"/>
        <end position="18"/>
    </location>
    <ligand>
        <name>FMN</name>
        <dbReference type="ChEBI" id="CHEBI:58210"/>
    </ligand>
</feature>
<keyword evidence="9" id="KW-1185">Reference proteome</keyword>
<feature type="binding site" evidence="6">
    <location>
        <position position="10"/>
    </location>
    <ligand>
        <name>FMN</name>
        <dbReference type="ChEBI" id="CHEBI:58210"/>
    </ligand>
</feature>
<evidence type="ECO:0000313" key="9">
    <source>
        <dbReference type="Proteomes" id="UP001415169"/>
    </source>
</evidence>
<dbReference type="Pfam" id="PF02525">
    <property type="entry name" value="Flavodoxin_2"/>
    <property type="match status" value="1"/>
</dbReference>
<dbReference type="EC" id="1.6.5.-" evidence="6"/>
<dbReference type="EC" id="1.7.1.17" evidence="6"/>
<dbReference type="PANTHER" id="PTHR43741:SF4">
    <property type="entry name" value="FMN-DEPENDENT NADH:QUINONE OXIDOREDUCTASE"/>
    <property type="match status" value="1"/>
</dbReference>
<dbReference type="HAMAP" id="MF_01216">
    <property type="entry name" value="Azoreductase_type1"/>
    <property type="match status" value="1"/>
</dbReference>
<evidence type="ECO:0000256" key="2">
    <source>
        <dbReference type="ARBA" id="ARBA00022643"/>
    </source>
</evidence>
<comment type="caution">
    <text evidence="8">The sequence shown here is derived from an EMBL/GenBank/DDBJ whole genome shotgun (WGS) entry which is preliminary data.</text>
</comment>
<keyword evidence="4 6" id="KW-0520">NAD</keyword>
<comment type="similarity">
    <text evidence="6">Belongs to the azoreductase type 1 family.</text>
</comment>
<protein>
    <recommendedName>
        <fullName evidence="6">FMN dependent NADH:quinone oxidoreductase</fullName>
        <ecNumber evidence="6">1.6.5.-</ecNumber>
    </recommendedName>
    <alternativeName>
        <fullName evidence="6">Azo-dye reductase</fullName>
    </alternativeName>
    <alternativeName>
        <fullName evidence="6">FMN-dependent NADH-azo compound oxidoreductase</fullName>
    </alternativeName>
    <alternativeName>
        <fullName evidence="6">FMN-dependent NADH-azoreductase</fullName>
        <ecNumber evidence="6">1.7.1.17</ecNumber>
    </alternativeName>
</protein>
<dbReference type="PANTHER" id="PTHR43741">
    <property type="entry name" value="FMN-DEPENDENT NADH-AZOREDUCTASE 1"/>
    <property type="match status" value="1"/>
</dbReference>
<evidence type="ECO:0000256" key="3">
    <source>
        <dbReference type="ARBA" id="ARBA00023002"/>
    </source>
</evidence>
<accession>A0ABP7ZMW7</accession>
<comment type="caution">
    <text evidence="6">Lacks conserved residue(s) required for the propagation of feature annotation.</text>
</comment>
<comment type="function">
    <text evidence="6">Quinone reductase that provides resistance to thiol-specific stress caused by electrophilic quinones.</text>
</comment>
<comment type="catalytic activity">
    <reaction evidence="6">
        <text>2 a quinone + NADH + H(+) = 2 a 1,4-benzosemiquinone + NAD(+)</text>
        <dbReference type="Rhea" id="RHEA:65952"/>
        <dbReference type="ChEBI" id="CHEBI:15378"/>
        <dbReference type="ChEBI" id="CHEBI:57540"/>
        <dbReference type="ChEBI" id="CHEBI:57945"/>
        <dbReference type="ChEBI" id="CHEBI:132124"/>
        <dbReference type="ChEBI" id="CHEBI:134225"/>
    </reaction>
</comment>
<sequence>MSTVFRLDASIKPEGSVSRAVSETLENAIVAELGGDVTVTTRSIGLNPLPSDAWATAAFAGYVPAEQRTDEQNAAVALATELADELASADVAIIGAPFYNWGVTQHLKTWFDLVLTDGRFGPGAEQPAGAGKSAFLVIARGGGYGEGTPRFGWDHATAWLKRVLEDVWGYEVTVIEAELTLAETTPAMAELVDLARKNLADAHAAAERHGKAVASKIAA</sequence>
<dbReference type="EMBL" id="BAABBV010000002">
    <property type="protein sequence ID" value="GAA4165151.1"/>
    <property type="molecule type" value="Genomic_DNA"/>
</dbReference>
<organism evidence="8 9">
    <name type="scientific">Gryllotalpicola daejeonensis</name>
    <dbReference type="NCBI Taxonomy" id="993087"/>
    <lineage>
        <taxon>Bacteria</taxon>
        <taxon>Bacillati</taxon>
        <taxon>Actinomycetota</taxon>
        <taxon>Actinomycetes</taxon>
        <taxon>Micrococcales</taxon>
        <taxon>Microbacteriaceae</taxon>
        <taxon>Gryllotalpicola</taxon>
    </lineage>
</organism>